<sequence>MTTWEYLTAPLLIHNTKAILDNFGADGWELVQIVNGPDGSSLVAYFKRPKG</sequence>
<dbReference type="Proteomes" id="UP000590811">
    <property type="component" value="Unassembled WGS sequence"/>
</dbReference>
<keyword evidence="3" id="KW-1185">Reference proteome</keyword>
<evidence type="ECO:0000313" key="2">
    <source>
        <dbReference type="EMBL" id="RKT79104.1"/>
    </source>
</evidence>
<gene>
    <name evidence="2" type="ORF">DFJ68_2559</name>
    <name evidence="1" type="ORF">FHW14_001502</name>
</gene>
<evidence type="ECO:0000313" key="3">
    <source>
        <dbReference type="Proteomes" id="UP000278440"/>
    </source>
</evidence>
<name>A0A495Y1P0_9MICO</name>
<reference evidence="1 4" key="2">
    <citation type="submission" date="2020-08" db="EMBL/GenBank/DDBJ databases">
        <title>Genomic Encyclopedia of Type Strains, Phase IV (KMG-V): Genome sequencing to study the core and pangenomes of soil and plant-associated prokaryotes.</title>
        <authorList>
            <person name="Whitman W."/>
        </authorList>
    </citation>
    <scope>NUCLEOTIDE SEQUENCE [LARGE SCALE GENOMIC DNA]</scope>
    <source>
        <strain evidence="1 4">B3ACCR2</strain>
    </source>
</reference>
<dbReference type="OrthoDB" id="3215124at2"/>
<dbReference type="RefSeq" id="WP_121033754.1">
    <property type="nucleotide sequence ID" value="NZ_JACHVT010000003.1"/>
</dbReference>
<dbReference type="Proteomes" id="UP000278440">
    <property type="component" value="Unassembled WGS sequence"/>
</dbReference>
<accession>A0A495Y1P0</accession>
<organism evidence="2 3">
    <name type="scientific">Terracoccus luteus</name>
    <dbReference type="NCBI Taxonomy" id="53356"/>
    <lineage>
        <taxon>Bacteria</taxon>
        <taxon>Bacillati</taxon>
        <taxon>Actinomycetota</taxon>
        <taxon>Actinomycetes</taxon>
        <taxon>Micrococcales</taxon>
        <taxon>Intrasporangiaceae</taxon>
        <taxon>Terracoccus</taxon>
    </lineage>
</organism>
<evidence type="ECO:0000313" key="1">
    <source>
        <dbReference type="EMBL" id="MBB2986348.1"/>
    </source>
</evidence>
<dbReference type="EMBL" id="RBXT01000001">
    <property type="protein sequence ID" value="RKT79104.1"/>
    <property type="molecule type" value="Genomic_DNA"/>
</dbReference>
<evidence type="ECO:0000313" key="4">
    <source>
        <dbReference type="Proteomes" id="UP000590811"/>
    </source>
</evidence>
<protein>
    <recommendedName>
        <fullName evidence="5">DUF4177 domain-containing protein</fullName>
    </recommendedName>
</protein>
<comment type="caution">
    <text evidence="2">The sequence shown here is derived from an EMBL/GenBank/DDBJ whole genome shotgun (WGS) entry which is preliminary data.</text>
</comment>
<proteinExistence type="predicted"/>
<evidence type="ECO:0008006" key="5">
    <source>
        <dbReference type="Google" id="ProtNLM"/>
    </source>
</evidence>
<reference evidence="2 3" key="1">
    <citation type="submission" date="2018-10" db="EMBL/GenBank/DDBJ databases">
        <title>Sequencing the genomes of 1000 actinobacteria strains.</title>
        <authorList>
            <person name="Klenk H.-P."/>
        </authorList>
    </citation>
    <scope>NUCLEOTIDE SEQUENCE [LARGE SCALE GENOMIC DNA]</scope>
    <source>
        <strain evidence="2 3">DSM 44267</strain>
    </source>
</reference>
<dbReference type="EMBL" id="JACHVT010000003">
    <property type="protein sequence ID" value="MBB2986348.1"/>
    <property type="molecule type" value="Genomic_DNA"/>
</dbReference>
<dbReference type="AlphaFoldDB" id="A0A495Y1P0"/>